<reference evidence="2 3" key="1">
    <citation type="submission" date="2012-05" db="EMBL/GenBank/DDBJ databases">
        <title>Recombination and specialization in a pathogen metapopulation.</title>
        <authorList>
            <person name="Gardiner A."/>
            <person name="Kemen E."/>
            <person name="Schultz-Larsen T."/>
            <person name="MacLean D."/>
            <person name="Van Oosterhout C."/>
            <person name="Jones J.D.G."/>
        </authorList>
    </citation>
    <scope>NUCLEOTIDE SEQUENCE [LARGE SCALE GENOMIC DNA]</scope>
    <source>
        <strain evidence="2 3">Ac Nc2</strain>
    </source>
</reference>
<name>A0A024GBK9_9STRA</name>
<organism evidence="2 3">
    <name type="scientific">Albugo candida</name>
    <dbReference type="NCBI Taxonomy" id="65357"/>
    <lineage>
        <taxon>Eukaryota</taxon>
        <taxon>Sar</taxon>
        <taxon>Stramenopiles</taxon>
        <taxon>Oomycota</taxon>
        <taxon>Peronosporomycetes</taxon>
        <taxon>Albuginales</taxon>
        <taxon>Albuginaceae</taxon>
        <taxon>Albugo</taxon>
    </lineage>
</organism>
<feature type="transmembrane region" description="Helical" evidence="1">
    <location>
        <begin position="42"/>
        <end position="65"/>
    </location>
</feature>
<dbReference type="Proteomes" id="UP000053237">
    <property type="component" value="Unassembled WGS sequence"/>
</dbReference>
<dbReference type="AlphaFoldDB" id="A0A024GBK9"/>
<gene>
    <name evidence="2" type="ORF">BN9_045110</name>
</gene>
<evidence type="ECO:0000313" key="3">
    <source>
        <dbReference type="Proteomes" id="UP000053237"/>
    </source>
</evidence>
<keyword evidence="3" id="KW-1185">Reference proteome</keyword>
<dbReference type="EMBL" id="CAIX01000054">
    <property type="protein sequence ID" value="CCI43727.1"/>
    <property type="molecule type" value="Genomic_DNA"/>
</dbReference>
<accession>A0A024GBK9</accession>
<keyword evidence="1" id="KW-0812">Transmembrane</keyword>
<dbReference type="InParanoid" id="A0A024GBK9"/>
<protein>
    <submittedName>
        <fullName evidence="2">Uncharacterized protein</fullName>
    </submittedName>
</protein>
<evidence type="ECO:0000313" key="2">
    <source>
        <dbReference type="EMBL" id="CCI43727.1"/>
    </source>
</evidence>
<comment type="caution">
    <text evidence="2">The sequence shown here is derived from an EMBL/GenBank/DDBJ whole genome shotgun (WGS) entry which is preliminary data.</text>
</comment>
<keyword evidence="1" id="KW-0472">Membrane</keyword>
<proteinExistence type="predicted"/>
<keyword evidence="1" id="KW-1133">Transmembrane helix</keyword>
<evidence type="ECO:0000256" key="1">
    <source>
        <dbReference type="SAM" id="Phobius"/>
    </source>
</evidence>
<sequence>MAADDMRKPMRLCSLVVAVAWCKSSNEQRCRNTKCSTFRFDFIAVQSLRGCIVSSTTCVLLATFLMRKRICIKKHPKQNVHFPDEISIKTFCIKVLL</sequence>